<dbReference type="PROSITE" id="PS50042">
    <property type="entry name" value="CNMP_BINDING_3"/>
    <property type="match status" value="1"/>
</dbReference>
<dbReference type="InterPro" id="IPR014710">
    <property type="entry name" value="RmlC-like_jellyroll"/>
</dbReference>
<evidence type="ECO:0000259" key="1">
    <source>
        <dbReference type="PROSITE" id="PS50042"/>
    </source>
</evidence>
<accession>A0A401UD42</accession>
<feature type="domain" description="Cyclic nucleotide-binding" evidence="1">
    <location>
        <begin position="17"/>
        <end position="115"/>
    </location>
</feature>
<gene>
    <name evidence="2" type="ORF">SanaruYs_30320</name>
</gene>
<dbReference type="CDD" id="cd00038">
    <property type="entry name" value="CAP_ED"/>
    <property type="match status" value="1"/>
</dbReference>
<dbReference type="SUPFAM" id="SSF51206">
    <property type="entry name" value="cAMP-binding domain-like"/>
    <property type="match status" value="1"/>
</dbReference>
<sequence>MNMNNALKKFITKYVILPDAELENICNKFKCKTLKKNSYLLRQGDICKDLVFVQKGCLRLYYLKDDVEVSVWFAFEQSSAIEIYSFISEEPTNYFIQAIEDSEVLYLSKAELNRLYQLQPKMQEMMRKFWEDVILNLINRFTALQTDSAEKRYFDLLSKPEYMDTIPQKYLASFIGVTPTSLSRIRKQIMKND</sequence>
<organism evidence="2 3">
    <name type="scientific">Chryseotalea sanaruensis</name>
    <dbReference type="NCBI Taxonomy" id="2482724"/>
    <lineage>
        <taxon>Bacteria</taxon>
        <taxon>Pseudomonadati</taxon>
        <taxon>Bacteroidota</taxon>
        <taxon>Cytophagia</taxon>
        <taxon>Cytophagales</taxon>
        <taxon>Chryseotaleaceae</taxon>
        <taxon>Chryseotalea</taxon>
    </lineage>
</organism>
<dbReference type="Proteomes" id="UP000288227">
    <property type="component" value="Unassembled WGS sequence"/>
</dbReference>
<dbReference type="Gene3D" id="2.60.120.10">
    <property type="entry name" value="Jelly Rolls"/>
    <property type="match status" value="1"/>
</dbReference>
<dbReference type="Pfam" id="PF00027">
    <property type="entry name" value="cNMP_binding"/>
    <property type="match status" value="1"/>
</dbReference>
<dbReference type="EMBL" id="BHXQ01000005">
    <property type="protein sequence ID" value="GCC52793.1"/>
    <property type="molecule type" value="Genomic_DNA"/>
</dbReference>
<dbReference type="InterPro" id="IPR000595">
    <property type="entry name" value="cNMP-bd_dom"/>
</dbReference>
<dbReference type="AlphaFoldDB" id="A0A401UD42"/>
<comment type="caution">
    <text evidence="2">The sequence shown here is derived from an EMBL/GenBank/DDBJ whole genome shotgun (WGS) entry which is preliminary data.</text>
</comment>
<name>A0A401UD42_9BACT</name>
<protein>
    <submittedName>
        <fullName evidence="2">Crp/Fnr family transcriptional regulator</fullName>
    </submittedName>
</protein>
<proteinExistence type="predicted"/>
<evidence type="ECO:0000313" key="2">
    <source>
        <dbReference type="EMBL" id="GCC52793.1"/>
    </source>
</evidence>
<keyword evidence="3" id="KW-1185">Reference proteome</keyword>
<reference evidence="2 3" key="1">
    <citation type="submission" date="2018-11" db="EMBL/GenBank/DDBJ databases">
        <title>Chryseotalea sanarue gen. nov., sp., nov., a member of the family Cytophagaceae, isolated from a brackish lake in Hamamatsu Japan.</title>
        <authorList>
            <person name="Maejima Y."/>
            <person name="Iino T."/>
            <person name="Muraguchi Y."/>
            <person name="Fukuda K."/>
            <person name="Ohkuma M."/>
            <person name="Moriuchi R."/>
            <person name="Dohra H."/>
            <person name="Kimbara K."/>
            <person name="Shintani M."/>
        </authorList>
    </citation>
    <scope>NUCLEOTIDE SEQUENCE [LARGE SCALE GENOMIC DNA]</scope>
    <source>
        <strain evidence="2 3">Ys</strain>
    </source>
</reference>
<dbReference type="InterPro" id="IPR018490">
    <property type="entry name" value="cNMP-bd_dom_sf"/>
</dbReference>
<evidence type="ECO:0000313" key="3">
    <source>
        <dbReference type="Proteomes" id="UP000288227"/>
    </source>
</evidence>